<evidence type="ECO:0000256" key="1">
    <source>
        <dbReference type="ARBA" id="ARBA00022737"/>
    </source>
</evidence>
<dbReference type="SUPFAM" id="SSF49854">
    <property type="entry name" value="Spermadhesin, CUB domain"/>
    <property type="match status" value="1"/>
</dbReference>
<evidence type="ECO:0000256" key="5">
    <source>
        <dbReference type="SAM" id="SignalP"/>
    </source>
</evidence>
<comment type="caution">
    <text evidence="7">The sequence shown here is derived from an EMBL/GenBank/DDBJ whole genome shotgun (WGS) entry which is preliminary data.</text>
</comment>
<organism evidence="7 8">
    <name type="scientific">Porites lobata</name>
    <dbReference type="NCBI Taxonomy" id="104759"/>
    <lineage>
        <taxon>Eukaryota</taxon>
        <taxon>Metazoa</taxon>
        <taxon>Cnidaria</taxon>
        <taxon>Anthozoa</taxon>
        <taxon>Hexacorallia</taxon>
        <taxon>Scleractinia</taxon>
        <taxon>Fungiina</taxon>
        <taxon>Poritidae</taxon>
        <taxon>Porites</taxon>
    </lineage>
</organism>
<protein>
    <recommendedName>
        <fullName evidence="6">CUB domain-containing protein</fullName>
    </recommendedName>
</protein>
<keyword evidence="5" id="KW-0732">Signal</keyword>
<name>A0ABN8QPB2_9CNID</name>
<feature type="signal peptide" evidence="5">
    <location>
        <begin position="1"/>
        <end position="20"/>
    </location>
</feature>
<dbReference type="PROSITE" id="PS01180">
    <property type="entry name" value="CUB"/>
    <property type="match status" value="1"/>
</dbReference>
<evidence type="ECO:0000256" key="2">
    <source>
        <dbReference type="ARBA" id="ARBA00023157"/>
    </source>
</evidence>
<accession>A0ABN8QPB2</accession>
<dbReference type="EMBL" id="CALNXK010000144">
    <property type="protein sequence ID" value="CAH3168275.1"/>
    <property type="molecule type" value="Genomic_DNA"/>
</dbReference>
<comment type="caution">
    <text evidence="3">Lacks conserved residue(s) required for the propagation of feature annotation.</text>
</comment>
<feature type="domain" description="CUB" evidence="6">
    <location>
        <begin position="178"/>
        <end position="338"/>
    </location>
</feature>
<dbReference type="Gene3D" id="2.60.120.290">
    <property type="entry name" value="Spermadhesin, CUB domain"/>
    <property type="match status" value="1"/>
</dbReference>
<gene>
    <name evidence="7" type="ORF">PLOB_00009100</name>
</gene>
<proteinExistence type="predicted"/>
<sequence>MKKLLLSLTLLLACLLTSESAHIPYKGFMKDLDELVESKYFFRPQEQPPMGVLNCSTCAAQTEAACTALQTTRGCLMDQLCLTLETETSYTRDCFPSMACSFPSVICDIINQTSNGTTLSCNAQCCNTSLCNAGVSPVIPTTGAPSTAAPSTAAMTTAAPTTTAPAPTTAAPTTAVVCGGPLMGVSGSFTTPFFPANYTNNLNCVWTINVPPGNVLVLSFPPDFALGSGDTFTFSVGASTFTITDAGFPSGGDDDEPSYYDEFVNQDNGNFYDYLNKRLFYYYYDGRRRRDDDDDGPISVRSRSRQVVIQGSNQPIMIQFISDASGTAPGISVTFTDERSPDTDTSGESGGESSDEEEL</sequence>
<keyword evidence="8" id="KW-1185">Reference proteome</keyword>
<feature type="chain" id="PRO_5046850924" description="CUB domain-containing protein" evidence="5">
    <location>
        <begin position="21"/>
        <end position="359"/>
    </location>
</feature>
<evidence type="ECO:0000313" key="8">
    <source>
        <dbReference type="Proteomes" id="UP001159405"/>
    </source>
</evidence>
<dbReference type="Pfam" id="PF00431">
    <property type="entry name" value="CUB"/>
    <property type="match status" value="1"/>
</dbReference>
<evidence type="ECO:0000259" key="6">
    <source>
        <dbReference type="PROSITE" id="PS01180"/>
    </source>
</evidence>
<dbReference type="InterPro" id="IPR035914">
    <property type="entry name" value="Sperma_CUB_dom_sf"/>
</dbReference>
<dbReference type="InterPro" id="IPR000859">
    <property type="entry name" value="CUB_dom"/>
</dbReference>
<evidence type="ECO:0000256" key="4">
    <source>
        <dbReference type="SAM" id="MobiDB-lite"/>
    </source>
</evidence>
<keyword evidence="2" id="KW-1015">Disulfide bond</keyword>
<dbReference type="PANTHER" id="PTHR24251:SF37">
    <property type="entry name" value="CUB DOMAIN-CONTAINING PROTEIN"/>
    <property type="match status" value="1"/>
</dbReference>
<evidence type="ECO:0000313" key="7">
    <source>
        <dbReference type="EMBL" id="CAH3168275.1"/>
    </source>
</evidence>
<reference evidence="7 8" key="1">
    <citation type="submission" date="2022-05" db="EMBL/GenBank/DDBJ databases">
        <authorList>
            <consortium name="Genoscope - CEA"/>
            <person name="William W."/>
        </authorList>
    </citation>
    <scope>NUCLEOTIDE SEQUENCE [LARGE SCALE GENOMIC DNA]</scope>
</reference>
<dbReference type="PANTHER" id="PTHR24251">
    <property type="entry name" value="OVOCHYMASE-RELATED"/>
    <property type="match status" value="1"/>
</dbReference>
<evidence type="ECO:0000256" key="3">
    <source>
        <dbReference type="PROSITE-ProRule" id="PRU00059"/>
    </source>
</evidence>
<keyword evidence="1" id="KW-0677">Repeat</keyword>
<feature type="region of interest" description="Disordered" evidence="4">
    <location>
        <begin position="329"/>
        <end position="359"/>
    </location>
</feature>
<dbReference type="SMART" id="SM00042">
    <property type="entry name" value="CUB"/>
    <property type="match status" value="1"/>
</dbReference>
<dbReference type="CDD" id="cd00041">
    <property type="entry name" value="CUB"/>
    <property type="match status" value="1"/>
</dbReference>
<dbReference type="Proteomes" id="UP001159405">
    <property type="component" value="Unassembled WGS sequence"/>
</dbReference>